<sequence length="144" mass="17191">MQGNLGFIRSVKGLPFIPDISFLYTLFLNVSRRKRPPRKMKPQEMEKIIKVLIKQEEDEATALENVENDFYLNYQKKPHIQASMSRRPRYLNYVLMDKLVVDNTYEASKAIQTIYKLKREAEMRMEELKKEVKKLLEDDRAYVD</sequence>
<keyword evidence="3" id="KW-1185">Reference proteome</keyword>
<evidence type="ECO:0000313" key="3">
    <source>
        <dbReference type="Proteomes" id="UP001177003"/>
    </source>
</evidence>
<proteinExistence type="predicted"/>
<evidence type="ECO:0000256" key="1">
    <source>
        <dbReference type="SAM" id="Coils"/>
    </source>
</evidence>
<evidence type="ECO:0000313" key="2">
    <source>
        <dbReference type="EMBL" id="CAI9269788.1"/>
    </source>
</evidence>
<organism evidence="2 3">
    <name type="scientific">Lactuca saligna</name>
    <name type="common">Willowleaf lettuce</name>
    <dbReference type="NCBI Taxonomy" id="75948"/>
    <lineage>
        <taxon>Eukaryota</taxon>
        <taxon>Viridiplantae</taxon>
        <taxon>Streptophyta</taxon>
        <taxon>Embryophyta</taxon>
        <taxon>Tracheophyta</taxon>
        <taxon>Spermatophyta</taxon>
        <taxon>Magnoliopsida</taxon>
        <taxon>eudicotyledons</taxon>
        <taxon>Gunneridae</taxon>
        <taxon>Pentapetalae</taxon>
        <taxon>asterids</taxon>
        <taxon>campanulids</taxon>
        <taxon>Asterales</taxon>
        <taxon>Asteraceae</taxon>
        <taxon>Cichorioideae</taxon>
        <taxon>Cichorieae</taxon>
        <taxon>Lactucinae</taxon>
        <taxon>Lactuca</taxon>
    </lineage>
</organism>
<gene>
    <name evidence="2" type="ORF">LSALG_LOCUS10144</name>
</gene>
<protein>
    <submittedName>
        <fullName evidence="2">Uncharacterized protein</fullName>
    </submittedName>
</protein>
<feature type="coiled-coil region" evidence="1">
    <location>
        <begin position="111"/>
        <end position="138"/>
    </location>
</feature>
<dbReference type="Proteomes" id="UP001177003">
    <property type="component" value="Chromosome 1"/>
</dbReference>
<keyword evidence="1" id="KW-0175">Coiled coil</keyword>
<dbReference type="AlphaFoldDB" id="A0AA35VYL0"/>
<name>A0AA35VYL0_LACSI</name>
<reference evidence="2" key="1">
    <citation type="submission" date="2023-04" db="EMBL/GenBank/DDBJ databases">
        <authorList>
            <person name="Vijverberg K."/>
            <person name="Xiong W."/>
            <person name="Schranz E."/>
        </authorList>
    </citation>
    <scope>NUCLEOTIDE SEQUENCE</scope>
</reference>
<dbReference type="EMBL" id="OX465077">
    <property type="protein sequence ID" value="CAI9269788.1"/>
    <property type="molecule type" value="Genomic_DNA"/>
</dbReference>
<accession>A0AA35VYL0</accession>